<evidence type="ECO:0000313" key="1">
    <source>
        <dbReference type="EMBL" id="NML44890.1"/>
    </source>
</evidence>
<dbReference type="Proteomes" id="UP000541185">
    <property type="component" value="Unassembled WGS sequence"/>
</dbReference>
<comment type="caution">
    <text evidence="1">The sequence shown here is derived from an EMBL/GenBank/DDBJ whole genome shotgun (WGS) entry which is preliminary data.</text>
</comment>
<name>A0A848H6F9_9BURK</name>
<reference evidence="1 2" key="1">
    <citation type="submission" date="2020-04" db="EMBL/GenBank/DDBJ databases">
        <title>Ramlibacter sp. G-1-2-2 isolated from soil.</title>
        <authorList>
            <person name="Dahal R.H."/>
        </authorList>
    </citation>
    <scope>NUCLEOTIDE SEQUENCE [LARGE SCALE GENOMIC DNA]</scope>
    <source>
        <strain evidence="1 2">G-1-2-2</strain>
    </source>
</reference>
<keyword evidence="2" id="KW-1185">Reference proteome</keyword>
<gene>
    <name evidence="1" type="ORF">HHL11_14120</name>
</gene>
<dbReference type="AlphaFoldDB" id="A0A848H6F9"/>
<sequence length="112" mass="12379">MALAAGSGLARADEVPLVNGAQWTQSTEQVKKAYLIGIANIVQVERAYHAGNAPSDSQSVLPRMSMGMRDHTLDSVRDGLDRWYASHPDQLQRPVIETLWFEMAVPGMQKSR</sequence>
<accession>A0A848H6F9</accession>
<proteinExistence type="predicted"/>
<organism evidence="1 2">
    <name type="scientific">Ramlibacter agri</name>
    <dbReference type="NCBI Taxonomy" id="2728837"/>
    <lineage>
        <taxon>Bacteria</taxon>
        <taxon>Pseudomonadati</taxon>
        <taxon>Pseudomonadota</taxon>
        <taxon>Betaproteobacteria</taxon>
        <taxon>Burkholderiales</taxon>
        <taxon>Comamonadaceae</taxon>
        <taxon>Ramlibacter</taxon>
    </lineage>
</organism>
<protein>
    <submittedName>
        <fullName evidence="1">Uncharacterized protein</fullName>
    </submittedName>
</protein>
<evidence type="ECO:0000313" key="2">
    <source>
        <dbReference type="Proteomes" id="UP000541185"/>
    </source>
</evidence>
<dbReference type="EMBL" id="JABBFX010000001">
    <property type="protein sequence ID" value="NML44890.1"/>
    <property type="molecule type" value="Genomic_DNA"/>
</dbReference>